<organism evidence="1 2">
    <name type="scientific">Anaerocolumna jejuensis DSM 15929</name>
    <dbReference type="NCBI Taxonomy" id="1121322"/>
    <lineage>
        <taxon>Bacteria</taxon>
        <taxon>Bacillati</taxon>
        <taxon>Bacillota</taxon>
        <taxon>Clostridia</taxon>
        <taxon>Lachnospirales</taxon>
        <taxon>Lachnospiraceae</taxon>
        <taxon>Anaerocolumna</taxon>
    </lineage>
</organism>
<sequence>MAEKTSNYNLEKQQLNDYINIEGINENFDIIDDQIKNVSDKADQAFQSASDGKGKIKTAITGIDPSVTIPTDATFAQLATAIGQIKTGVDTGDATATAEQILAGMTAYVKGAKVTGTLPRQNGNGKGYTNMNAKKANAWPQAGGTRLHYPILPGAYIDTAITDPQSRDTPMGYIDDANFIPDNIRSGKSIFGLQGKSTVVDTEDAILDPYFLLTGYSGYDDGVKKNGTMPNRDRAWNTPVMTVPQQGVLYVVPPDGWYAGSTDWSNRGGVRLGDSNFVSSNILNTANIFGLQGTAIAGKRWASGTHTVTLGLNSQYEGLKTFHILSGYGGSERTKDTNKYALISNLTFTPSIIVLTCGTPGSFGWSIIMYVAAFGRSITLCYDMAGKSPSYDPLNNDIYAIPAYDGYVNSSGFCIPVTYGDGTVYTWWAYE</sequence>
<dbReference type="Proteomes" id="UP000184386">
    <property type="component" value="Unassembled WGS sequence"/>
</dbReference>
<dbReference type="RefSeq" id="WP_073276200.1">
    <property type="nucleotide sequence ID" value="NZ_FRAC01000011.1"/>
</dbReference>
<evidence type="ECO:0008006" key="3">
    <source>
        <dbReference type="Google" id="ProtNLM"/>
    </source>
</evidence>
<dbReference type="EMBL" id="FRAC01000011">
    <property type="protein sequence ID" value="SHK40702.1"/>
    <property type="molecule type" value="Genomic_DNA"/>
</dbReference>
<evidence type="ECO:0000313" key="1">
    <source>
        <dbReference type="EMBL" id="SHK40702.1"/>
    </source>
</evidence>
<dbReference type="STRING" id="1121322.SAMN02745136_02440"/>
<evidence type="ECO:0000313" key="2">
    <source>
        <dbReference type="Proteomes" id="UP000184386"/>
    </source>
</evidence>
<dbReference type="AlphaFoldDB" id="A0A1M6S7E7"/>
<gene>
    <name evidence="1" type="ORF">SAMN02745136_02440</name>
</gene>
<name>A0A1M6S7E7_9FIRM</name>
<dbReference type="OrthoDB" id="1998366at2"/>
<keyword evidence="2" id="KW-1185">Reference proteome</keyword>
<proteinExistence type="predicted"/>
<accession>A0A1M6S7E7</accession>
<protein>
    <recommendedName>
        <fullName evidence="3">Phage tail fibre repeat-containing protein</fullName>
    </recommendedName>
</protein>
<reference evidence="1 2" key="1">
    <citation type="submission" date="2016-11" db="EMBL/GenBank/DDBJ databases">
        <authorList>
            <person name="Jaros S."/>
            <person name="Januszkiewicz K."/>
            <person name="Wedrychowicz H."/>
        </authorList>
    </citation>
    <scope>NUCLEOTIDE SEQUENCE [LARGE SCALE GENOMIC DNA]</scope>
    <source>
        <strain evidence="1 2">DSM 15929</strain>
    </source>
</reference>